<reference evidence="7" key="1">
    <citation type="submission" date="2022-09" db="EMBL/GenBank/DDBJ databases">
        <title>Haloadaptaus new haloarchaeum isolated from saline soil.</title>
        <authorList>
            <person name="Duran-Viseras A."/>
            <person name="Sanchez-Porro C."/>
            <person name="Ventosa A."/>
        </authorList>
    </citation>
    <scope>NUCLEOTIDE SEQUENCE</scope>
    <source>
        <strain evidence="7">F3-133</strain>
    </source>
</reference>
<keyword evidence="3 7" id="KW-0808">Transferase</keyword>
<dbReference type="PANTHER" id="PTHR43586:SF8">
    <property type="entry name" value="CYSTEINE DESULFURASE 1, CHLOROPLASTIC"/>
    <property type="match status" value="1"/>
</dbReference>
<evidence type="ECO:0000256" key="1">
    <source>
        <dbReference type="ARBA" id="ARBA00001933"/>
    </source>
</evidence>
<dbReference type="InterPro" id="IPR000192">
    <property type="entry name" value="Aminotrans_V_dom"/>
</dbReference>
<dbReference type="Gene3D" id="3.90.1150.10">
    <property type="entry name" value="Aspartate Aminotransferase, domain 1"/>
    <property type="match status" value="1"/>
</dbReference>
<feature type="domain" description="Aminotransferase class V" evidence="6">
    <location>
        <begin position="31"/>
        <end position="403"/>
    </location>
</feature>
<proteinExistence type="predicted"/>
<dbReference type="EMBL" id="RKLV01000005">
    <property type="protein sequence ID" value="MCX2818972.1"/>
    <property type="molecule type" value="Genomic_DNA"/>
</dbReference>
<comment type="cofactor">
    <cofactor evidence="1">
        <name>pyridoxal 5'-phosphate</name>
        <dbReference type="ChEBI" id="CHEBI:597326"/>
    </cofactor>
</comment>
<dbReference type="GO" id="GO:0006534">
    <property type="term" value="P:cysteine metabolic process"/>
    <property type="evidence" value="ECO:0007669"/>
    <property type="project" value="InterPro"/>
</dbReference>
<comment type="catalytic activity">
    <reaction evidence="5">
        <text>(sulfur carrier)-H + L-cysteine = (sulfur carrier)-SH + L-alanine</text>
        <dbReference type="Rhea" id="RHEA:43892"/>
        <dbReference type="Rhea" id="RHEA-COMP:14737"/>
        <dbReference type="Rhea" id="RHEA-COMP:14739"/>
        <dbReference type="ChEBI" id="CHEBI:29917"/>
        <dbReference type="ChEBI" id="CHEBI:35235"/>
        <dbReference type="ChEBI" id="CHEBI:57972"/>
        <dbReference type="ChEBI" id="CHEBI:64428"/>
        <dbReference type="EC" id="2.8.1.7"/>
    </reaction>
</comment>
<evidence type="ECO:0000313" key="8">
    <source>
        <dbReference type="Proteomes" id="UP001149411"/>
    </source>
</evidence>
<dbReference type="Proteomes" id="UP001149411">
    <property type="component" value="Unassembled WGS sequence"/>
</dbReference>
<dbReference type="InterPro" id="IPR015422">
    <property type="entry name" value="PyrdxlP-dep_Trfase_small"/>
</dbReference>
<evidence type="ECO:0000256" key="4">
    <source>
        <dbReference type="ARBA" id="ARBA00022898"/>
    </source>
</evidence>
<dbReference type="Pfam" id="PF00266">
    <property type="entry name" value="Aminotran_5"/>
    <property type="match status" value="1"/>
</dbReference>
<dbReference type="InterPro" id="IPR010970">
    <property type="entry name" value="Cys_dSase_SufS"/>
</dbReference>
<dbReference type="PANTHER" id="PTHR43586">
    <property type="entry name" value="CYSTEINE DESULFURASE"/>
    <property type="match status" value="1"/>
</dbReference>
<dbReference type="InterPro" id="IPR015421">
    <property type="entry name" value="PyrdxlP-dep_Trfase_major"/>
</dbReference>
<keyword evidence="8" id="KW-1185">Reference proteome</keyword>
<evidence type="ECO:0000256" key="2">
    <source>
        <dbReference type="ARBA" id="ARBA00012239"/>
    </source>
</evidence>
<protein>
    <recommendedName>
        <fullName evidence="2">cysteine desulfurase</fullName>
        <ecNumber evidence="2">2.8.1.7</ecNumber>
    </recommendedName>
</protein>
<dbReference type="CDD" id="cd06453">
    <property type="entry name" value="SufS_like"/>
    <property type="match status" value="1"/>
</dbReference>
<accession>A0A9Q4C4M0</accession>
<dbReference type="EC" id="2.8.1.7" evidence="2"/>
<gene>
    <name evidence="7" type="ORF">EGH25_06360</name>
</gene>
<evidence type="ECO:0000256" key="3">
    <source>
        <dbReference type="ARBA" id="ARBA00022679"/>
    </source>
</evidence>
<sequence length="415" mass="45569">MSIEKASPYNVEAVRDDFPVLGRTVDGEKLVYLDNAATSQKPQAVIDAVSEFYEGYNANVHRGLHKLSQEASEAYEGAHDKVAEFIGADGRENIIFTSNTTEGVNTVAFGWGMHHVEEGDNIVLTQMEHHSSLVPWQQVAKRNDAELRFLEVEEGLVKDGEVEEKIDEDTTAVSVIHMSNVFGTFAPVDEIIDRAHEHGARVLVDGAQSVPHASVNVNEMDADFLVTSGHKMCGPTGTGVLYGKTDALHETEPYRYGGEMIKIVEYDDATWADLPWKFEGGTPNIAGAVGLSAAVDYLEELGVENVHEHESAVTRYALELLEDDDEVTVYGPHADYDKERAGVISFNVSDAHPHDSSQLLSDQGIATRSGHHCAQPLMREMGVPATTRASFYLYNTYEEVDALVEGIETVKEVFA</sequence>
<name>A0A9Q4C4M0_9EURY</name>
<dbReference type="GO" id="GO:0030170">
    <property type="term" value="F:pyridoxal phosphate binding"/>
    <property type="evidence" value="ECO:0007669"/>
    <property type="project" value="InterPro"/>
</dbReference>
<comment type="caution">
    <text evidence="7">The sequence shown here is derived from an EMBL/GenBank/DDBJ whole genome shotgun (WGS) entry which is preliminary data.</text>
</comment>
<dbReference type="Gene3D" id="3.40.640.10">
    <property type="entry name" value="Type I PLP-dependent aspartate aminotransferase-like (Major domain)"/>
    <property type="match status" value="1"/>
</dbReference>
<dbReference type="AlphaFoldDB" id="A0A9Q4C4M0"/>
<dbReference type="SUPFAM" id="SSF53383">
    <property type="entry name" value="PLP-dependent transferases"/>
    <property type="match status" value="1"/>
</dbReference>
<dbReference type="RefSeq" id="WP_266086824.1">
    <property type="nucleotide sequence ID" value="NZ_RKLV01000005.1"/>
</dbReference>
<evidence type="ECO:0000313" key="7">
    <source>
        <dbReference type="EMBL" id="MCX2818972.1"/>
    </source>
</evidence>
<dbReference type="NCBIfam" id="TIGR01979">
    <property type="entry name" value="sufS"/>
    <property type="match status" value="1"/>
</dbReference>
<organism evidence="7 8">
    <name type="scientific">Halorutilus salinus</name>
    <dbReference type="NCBI Taxonomy" id="2487751"/>
    <lineage>
        <taxon>Archaea</taxon>
        <taxon>Methanobacteriati</taxon>
        <taxon>Methanobacteriota</taxon>
        <taxon>Stenosarchaea group</taxon>
        <taxon>Halobacteria</taxon>
        <taxon>Halorutilales</taxon>
        <taxon>Halorutilaceae</taxon>
        <taxon>Halorutilus</taxon>
    </lineage>
</organism>
<dbReference type="InterPro" id="IPR015424">
    <property type="entry name" value="PyrdxlP-dep_Trfase"/>
</dbReference>
<evidence type="ECO:0000256" key="5">
    <source>
        <dbReference type="ARBA" id="ARBA00050776"/>
    </source>
</evidence>
<dbReference type="GO" id="GO:0031071">
    <property type="term" value="F:cysteine desulfurase activity"/>
    <property type="evidence" value="ECO:0007669"/>
    <property type="project" value="UniProtKB-EC"/>
</dbReference>
<keyword evidence="4" id="KW-0663">Pyridoxal phosphate</keyword>
<evidence type="ECO:0000259" key="6">
    <source>
        <dbReference type="Pfam" id="PF00266"/>
    </source>
</evidence>